<dbReference type="Pfam" id="PF10431">
    <property type="entry name" value="ClpB_D2-small"/>
    <property type="match status" value="1"/>
</dbReference>
<evidence type="ECO:0000256" key="9">
    <source>
        <dbReference type="SAM" id="MobiDB-lite"/>
    </source>
</evidence>
<reference evidence="11" key="1">
    <citation type="submission" date="2020-05" db="EMBL/GenBank/DDBJ databases">
        <title>Phylogenomic resolution of chytrid fungi.</title>
        <authorList>
            <person name="Stajich J.E."/>
            <person name="Amses K."/>
            <person name="Simmons R."/>
            <person name="Seto K."/>
            <person name="Myers J."/>
            <person name="Bonds A."/>
            <person name="Quandt C.A."/>
            <person name="Barry K."/>
            <person name="Liu P."/>
            <person name="Grigoriev I."/>
            <person name="Longcore J.E."/>
            <person name="James T.Y."/>
        </authorList>
    </citation>
    <scope>NUCLEOTIDE SEQUENCE</scope>
    <source>
        <strain evidence="11">JEL0318</strain>
    </source>
</reference>
<dbReference type="AlphaFoldDB" id="A0AAD5S6X2"/>
<dbReference type="InterPro" id="IPR036628">
    <property type="entry name" value="Clp_N_dom_sf"/>
</dbReference>
<accession>A0AAD5S6X2</accession>
<protein>
    <recommendedName>
        <fullName evidence="10">Clp R domain-containing protein</fullName>
    </recommendedName>
</protein>
<dbReference type="InterPro" id="IPR018368">
    <property type="entry name" value="ClpA/B_CS1"/>
</dbReference>
<dbReference type="PROSITE" id="PS00871">
    <property type="entry name" value="CLPAB_2"/>
    <property type="match status" value="1"/>
</dbReference>
<dbReference type="SUPFAM" id="SSF81923">
    <property type="entry name" value="Double Clp-N motif"/>
    <property type="match status" value="1"/>
</dbReference>
<keyword evidence="3 7" id="KW-0547">Nucleotide-binding</keyword>
<feature type="compositionally biased region" description="Acidic residues" evidence="9">
    <location>
        <begin position="890"/>
        <end position="903"/>
    </location>
</feature>
<organism evidence="11 12">
    <name type="scientific">Rhizophlyctis rosea</name>
    <dbReference type="NCBI Taxonomy" id="64517"/>
    <lineage>
        <taxon>Eukaryota</taxon>
        <taxon>Fungi</taxon>
        <taxon>Fungi incertae sedis</taxon>
        <taxon>Chytridiomycota</taxon>
        <taxon>Chytridiomycota incertae sedis</taxon>
        <taxon>Chytridiomycetes</taxon>
        <taxon>Rhizophlyctidales</taxon>
        <taxon>Rhizophlyctidaceae</taxon>
        <taxon>Rhizophlyctis</taxon>
    </lineage>
</organism>
<evidence type="ECO:0000256" key="2">
    <source>
        <dbReference type="ARBA" id="ARBA00022737"/>
    </source>
</evidence>
<dbReference type="FunFam" id="3.40.50.300:FF:000025">
    <property type="entry name" value="ATP-dependent Clp protease subunit"/>
    <property type="match status" value="1"/>
</dbReference>
<dbReference type="GO" id="GO:0005829">
    <property type="term" value="C:cytosol"/>
    <property type="evidence" value="ECO:0007669"/>
    <property type="project" value="TreeGrafter"/>
</dbReference>
<dbReference type="InterPro" id="IPR003959">
    <property type="entry name" value="ATPase_AAA_core"/>
</dbReference>
<dbReference type="InterPro" id="IPR028299">
    <property type="entry name" value="ClpA/B_CS2"/>
</dbReference>
<keyword evidence="8" id="KW-0175">Coiled coil</keyword>
<dbReference type="GO" id="GO:0016887">
    <property type="term" value="F:ATP hydrolysis activity"/>
    <property type="evidence" value="ECO:0007669"/>
    <property type="project" value="InterPro"/>
</dbReference>
<dbReference type="GO" id="GO:0051087">
    <property type="term" value="F:protein-folding chaperone binding"/>
    <property type="evidence" value="ECO:0007669"/>
    <property type="project" value="TreeGrafter"/>
</dbReference>
<keyword evidence="2 6" id="KW-0677">Repeat</keyword>
<evidence type="ECO:0000256" key="6">
    <source>
        <dbReference type="PROSITE-ProRule" id="PRU01251"/>
    </source>
</evidence>
<dbReference type="InterPro" id="IPR050130">
    <property type="entry name" value="ClpA_ClpB"/>
</dbReference>
<evidence type="ECO:0000256" key="3">
    <source>
        <dbReference type="ARBA" id="ARBA00022741"/>
    </source>
</evidence>
<dbReference type="Gene3D" id="1.10.8.60">
    <property type="match status" value="1"/>
</dbReference>
<feature type="region of interest" description="Disordered" evidence="9">
    <location>
        <begin position="880"/>
        <end position="915"/>
    </location>
</feature>
<dbReference type="SUPFAM" id="SSF52540">
    <property type="entry name" value="P-loop containing nucleoside triphosphate hydrolases"/>
    <property type="match status" value="2"/>
</dbReference>
<evidence type="ECO:0000259" key="10">
    <source>
        <dbReference type="PROSITE" id="PS51903"/>
    </source>
</evidence>
<feature type="coiled-coil region" evidence="8">
    <location>
        <begin position="411"/>
        <end position="491"/>
    </location>
</feature>
<dbReference type="CDD" id="cd00009">
    <property type="entry name" value="AAA"/>
    <property type="match status" value="1"/>
</dbReference>
<dbReference type="PANTHER" id="PTHR11638">
    <property type="entry name" value="ATP-DEPENDENT CLP PROTEASE"/>
    <property type="match status" value="1"/>
</dbReference>
<evidence type="ECO:0000313" key="11">
    <source>
        <dbReference type="EMBL" id="KAJ3043537.1"/>
    </source>
</evidence>
<name>A0AAD5S6X2_9FUNG</name>
<dbReference type="SMART" id="SM00382">
    <property type="entry name" value="AAA"/>
    <property type="match status" value="2"/>
</dbReference>
<dbReference type="GO" id="GO:0070370">
    <property type="term" value="P:cellular heat acclimation"/>
    <property type="evidence" value="ECO:0007669"/>
    <property type="project" value="TreeGrafter"/>
</dbReference>
<comment type="similarity">
    <text evidence="1 7">Belongs to the ClpA/ClpB family.</text>
</comment>
<dbReference type="Proteomes" id="UP001212841">
    <property type="component" value="Unassembled WGS sequence"/>
</dbReference>
<dbReference type="PRINTS" id="PR00300">
    <property type="entry name" value="CLPPROTEASEA"/>
</dbReference>
<dbReference type="Pfam" id="PF17871">
    <property type="entry name" value="AAA_lid_9"/>
    <property type="match status" value="1"/>
</dbReference>
<dbReference type="Pfam" id="PF07724">
    <property type="entry name" value="AAA_2"/>
    <property type="match status" value="1"/>
</dbReference>
<dbReference type="Gene3D" id="3.40.50.300">
    <property type="entry name" value="P-loop containing nucleotide triphosphate hydrolases"/>
    <property type="match status" value="3"/>
</dbReference>
<dbReference type="CDD" id="cd19499">
    <property type="entry name" value="RecA-like_ClpB_Hsp104-like"/>
    <property type="match status" value="1"/>
</dbReference>
<dbReference type="Pfam" id="PF02861">
    <property type="entry name" value="Clp_N"/>
    <property type="match status" value="1"/>
</dbReference>
<dbReference type="FunFam" id="3.40.50.300:FF:000010">
    <property type="entry name" value="Chaperone clpB 1, putative"/>
    <property type="match status" value="1"/>
</dbReference>
<dbReference type="EMBL" id="JADGJD010001350">
    <property type="protein sequence ID" value="KAJ3043537.1"/>
    <property type="molecule type" value="Genomic_DNA"/>
</dbReference>
<dbReference type="InterPro" id="IPR027417">
    <property type="entry name" value="P-loop_NTPase"/>
</dbReference>
<sequence>MLNPDNWTDKTTATINRAADLAREFAHIQIAPVHIAAALFDDEDGFIRSIIQKAGGDPAVAERKIKSVLVKQPTQSPPPDNTSFASATHKLLITADDLRKTQKDSHLSIDHLLLALLDSPEILTALKEVGLSKKSIESAVSHVRGNRRVDSKSADSTYEALSKYAIDLVALAEQGKLDPCIGRDDEIRRVIRVLARRTKNNPVLVGEPGVGKTAIVEGLAQRIVRKDVPASLQARVFSLDMGALIAGAKYRGEFEERLKAVLKEVKDSSGNIIMFIDEIHTVLGAGKTEGSMDAANLLKPMLARGELRLIGATTLAEYQKYVEKDAAFERRFQMVTVGEPSVESSISILRGLREKWEAFHGVRITDGALVTAATLADRYITHRFLPDKAIDLVDEACANTRVQLDSQPEAIDILERRILQLEVEATALEKEKDPASQQRLQKVREDMSRLQEQITPLKARYQSEKGRLDEIRELTQKLEMMKNKAADAQRRRDLQTAADLVHYAIPETQQKIADLEQQQKEDRTRLESEPTATSGRLLTEVVGPDQIMEVVARWTGIPVTRLNKSQTDRLLQLSQQLHKRVVGQDEAVSAVADAVLRARAGLAGTGTIGSFLFLGPTGVGKTELAKALASELFDDDKKGFIRIDMSEYMEQHSTARLIGAPPGYVGFDEGGQLTESVRRHPYCVILFDEVEKAHPQVLNILLQVLDDGRLTDGKGRTVDFTNTVIIMTSNIGSQYLTNTAFDAQIQHTLVMTEVRKHFKPELLNRLTETLIFTPLTHPQLRQIVQIQFSYIAKRLEGKQITLSLSDKCADLVLERAYDPLYGARPLRRYLERALVTRLSKLLIKGVLGERSLVFVETEEEVKGVEGVDVEEGIALRVENGSKHVRKNGGENEEEEEEDADGEEESCRHIAKKARV</sequence>
<dbReference type="InterPro" id="IPR003593">
    <property type="entry name" value="AAA+_ATPase"/>
</dbReference>
<dbReference type="InterPro" id="IPR004176">
    <property type="entry name" value="Clp_R_N"/>
</dbReference>
<evidence type="ECO:0000256" key="8">
    <source>
        <dbReference type="SAM" id="Coils"/>
    </source>
</evidence>
<dbReference type="PROSITE" id="PS00870">
    <property type="entry name" value="CLPAB_1"/>
    <property type="match status" value="1"/>
</dbReference>
<dbReference type="PROSITE" id="PS51903">
    <property type="entry name" value="CLP_R"/>
    <property type="match status" value="1"/>
</dbReference>
<dbReference type="Pfam" id="PF00004">
    <property type="entry name" value="AAA"/>
    <property type="match status" value="1"/>
</dbReference>
<keyword evidence="12" id="KW-1185">Reference proteome</keyword>
<dbReference type="InterPro" id="IPR041546">
    <property type="entry name" value="ClpA/ClpB_AAA_lid"/>
</dbReference>
<keyword evidence="4 7" id="KW-0067">ATP-binding</keyword>
<evidence type="ECO:0000256" key="5">
    <source>
        <dbReference type="ARBA" id="ARBA00023186"/>
    </source>
</evidence>
<dbReference type="GO" id="GO:0005524">
    <property type="term" value="F:ATP binding"/>
    <property type="evidence" value="ECO:0007669"/>
    <property type="project" value="UniProtKB-KW"/>
</dbReference>
<comment type="caution">
    <text evidence="11">The sequence shown here is derived from an EMBL/GenBank/DDBJ whole genome shotgun (WGS) entry which is preliminary data.</text>
</comment>
<evidence type="ECO:0000256" key="7">
    <source>
        <dbReference type="RuleBase" id="RU004432"/>
    </source>
</evidence>
<dbReference type="Gene3D" id="1.10.1780.10">
    <property type="entry name" value="Clp, N-terminal domain"/>
    <property type="match status" value="1"/>
</dbReference>
<dbReference type="GO" id="GO:0042026">
    <property type="term" value="P:protein refolding"/>
    <property type="evidence" value="ECO:0007669"/>
    <property type="project" value="TreeGrafter"/>
</dbReference>
<proteinExistence type="inferred from homology"/>
<dbReference type="FunFam" id="3.40.50.300:FF:000120">
    <property type="entry name" value="ATP-dependent chaperone ClpB"/>
    <property type="match status" value="1"/>
</dbReference>
<dbReference type="GO" id="GO:0051082">
    <property type="term" value="F:unfolded protein binding"/>
    <property type="evidence" value="ECO:0007669"/>
    <property type="project" value="TreeGrafter"/>
</dbReference>
<keyword evidence="5 7" id="KW-0143">Chaperone</keyword>
<evidence type="ECO:0000256" key="1">
    <source>
        <dbReference type="ARBA" id="ARBA00008675"/>
    </source>
</evidence>
<evidence type="ECO:0000256" key="4">
    <source>
        <dbReference type="ARBA" id="ARBA00022840"/>
    </source>
</evidence>
<dbReference type="InterPro" id="IPR001270">
    <property type="entry name" value="ClpA/B"/>
</dbReference>
<dbReference type="GO" id="GO:0043335">
    <property type="term" value="P:protein unfolding"/>
    <property type="evidence" value="ECO:0007669"/>
    <property type="project" value="TreeGrafter"/>
</dbReference>
<dbReference type="PANTHER" id="PTHR11638:SF18">
    <property type="entry name" value="HEAT SHOCK PROTEIN 104"/>
    <property type="match status" value="1"/>
</dbReference>
<dbReference type="InterPro" id="IPR019489">
    <property type="entry name" value="Clp_ATPase_C"/>
</dbReference>
<evidence type="ECO:0000313" key="12">
    <source>
        <dbReference type="Proteomes" id="UP001212841"/>
    </source>
</evidence>
<gene>
    <name evidence="11" type="ORF">HK097_001731</name>
</gene>
<feature type="domain" description="Clp R" evidence="10">
    <location>
        <begin position="4"/>
        <end position="146"/>
    </location>
</feature>
<dbReference type="SMART" id="SM01086">
    <property type="entry name" value="ClpB_D2-small"/>
    <property type="match status" value="1"/>
</dbReference>